<name>A0AAE3U2D8_9HYPH</name>
<dbReference type="CDD" id="cd02440">
    <property type="entry name" value="AdoMet_MTases"/>
    <property type="match status" value="1"/>
</dbReference>
<comment type="caution">
    <text evidence="5">The sequence shown here is derived from an EMBL/GenBank/DDBJ whole genome shotgun (WGS) entry which is preliminary data.</text>
</comment>
<keyword evidence="1 5" id="KW-0489">Methyltransferase</keyword>
<protein>
    <submittedName>
        <fullName evidence="5">Methyltransferase domain-containing protein</fullName>
    </submittedName>
</protein>
<proteinExistence type="predicted"/>
<dbReference type="SUPFAM" id="SSF53335">
    <property type="entry name" value="S-adenosyl-L-methionine-dependent methyltransferases"/>
    <property type="match status" value="1"/>
</dbReference>
<organism evidence="5 6">
    <name type="scientific">Ferirhizobium litorale</name>
    <dbReference type="NCBI Taxonomy" id="2927786"/>
    <lineage>
        <taxon>Bacteria</taxon>
        <taxon>Pseudomonadati</taxon>
        <taxon>Pseudomonadota</taxon>
        <taxon>Alphaproteobacteria</taxon>
        <taxon>Hyphomicrobiales</taxon>
        <taxon>Rhizobiaceae</taxon>
        <taxon>Ferirhizobium</taxon>
    </lineage>
</organism>
<keyword evidence="2" id="KW-0808">Transferase</keyword>
<dbReference type="GO" id="GO:0031151">
    <property type="term" value="F:histone H3K79 methyltransferase activity"/>
    <property type="evidence" value="ECO:0007669"/>
    <property type="project" value="InterPro"/>
</dbReference>
<accession>A0AAE3U2D8</accession>
<keyword evidence="6" id="KW-1185">Reference proteome</keyword>
<dbReference type="InterPro" id="IPR026170">
    <property type="entry name" value="FAM173A/B"/>
</dbReference>
<dbReference type="Gene3D" id="3.40.50.150">
    <property type="entry name" value="Vaccinia Virus protein VP39"/>
    <property type="match status" value="1"/>
</dbReference>
<sequence length="213" mass="23816">MELHIGTGYDGNTRTVAMIVGHFARRIENHLQDLWLNISTNGTAQAESAGHVHYATVSYTCTQSVLSKLDLSDKDTFVDVGCGKGRVVCLAAKQKVAEVIGIEYSPNLASIAERNIGSLKGRRSPARILCQPAETSDYSDATVLYFFNPFEASLLDLVLCKIQADTLGRPMRMAFVMESEKQRDVFCCHSWLTCYDRYKDEDMHSVAFYRSHC</sequence>
<gene>
    <name evidence="5" type="ORF">MRS75_02205</name>
</gene>
<evidence type="ECO:0000313" key="6">
    <source>
        <dbReference type="Proteomes" id="UP001161580"/>
    </source>
</evidence>
<dbReference type="InterPro" id="IPR025789">
    <property type="entry name" value="DOT1_dom"/>
</dbReference>
<evidence type="ECO:0000256" key="2">
    <source>
        <dbReference type="ARBA" id="ARBA00022679"/>
    </source>
</evidence>
<dbReference type="PANTHER" id="PTHR13610">
    <property type="entry name" value="METHYLTRANSFERASE DOMAIN-CONTAINING PROTEIN"/>
    <property type="match status" value="1"/>
</dbReference>
<evidence type="ECO:0000256" key="3">
    <source>
        <dbReference type="ARBA" id="ARBA00022691"/>
    </source>
</evidence>
<dbReference type="InterPro" id="IPR029063">
    <property type="entry name" value="SAM-dependent_MTases_sf"/>
</dbReference>
<dbReference type="Pfam" id="PF08123">
    <property type="entry name" value="DOT1"/>
    <property type="match status" value="1"/>
</dbReference>
<dbReference type="Proteomes" id="UP001161580">
    <property type="component" value="Unassembled WGS sequence"/>
</dbReference>
<feature type="domain" description="DOT1" evidence="4">
    <location>
        <begin position="52"/>
        <end position="120"/>
    </location>
</feature>
<dbReference type="AlphaFoldDB" id="A0AAE3U2D8"/>
<dbReference type="GO" id="GO:0032259">
    <property type="term" value="P:methylation"/>
    <property type="evidence" value="ECO:0007669"/>
    <property type="project" value="UniProtKB-KW"/>
</dbReference>
<evidence type="ECO:0000313" key="5">
    <source>
        <dbReference type="EMBL" id="MDI7920894.1"/>
    </source>
</evidence>
<dbReference type="RefSeq" id="WP_311785053.1">
    <property type="nucleotide sequence ID" value="NZ_JALDYY010000001.1"/>
</dbReference>
<reference evidence="5" key="1">
    <citation type="submission" date="2022-03" db="EMBL/GenBank/DDBJ databases">
        <title>Fererhizobium litorale gen. nov., sp. nov., isolated from sandy sediments of the Sea of Japan seashore.</title>
        <authorList>
            <person name="Romanenko L."/>
            <person name="Kurilenko V."/>
            <person name="Otstavnykh N."/>
            <person name="Svetashev V."/>
            <person name="Tekutyeva L."/>
            <person name="Isaeva M."/>
            <person name="Mikhailov V."/>
        </authorList>
    </citation>
    <scope>NUCLEOTIDE SEQUENCE</scope>
    <source>
        <strain evidence="5">KMM 9576</strain>
    </source>
</reference>
<keyword evidence="3" id="KW-0949">S-adenosyl-L-methionine</keyword>
<dbReference type="PANTHER" id="PTHR13610:SF11">
    <property type="entry name" value="METHYLTRANSFERASE DOMAIN-CONTAINING PROTEIN"/>
    <property type="match status" value="1"/>
</dbReference>
<evidence type="ECO:0000259" key="4">
    <source>
        <dbReference type="Pfam" id="PF08123"/>
    </source>
</evidence>
<evidence type="ECO:0000256" key="1">
    <source>
        <dbReference type="ARBA" id="ARBA00022603"/>
    </source>
</evidence>
<dbReference type="EMBL" id="JALDYZ010000001">
    <property type="protein sequence ID" value="MDI7920894.1"/>
    <property type="molecule type" value="Genomic_DNA"/>
</dbReference>